<feature type="region of interest" description="Disordered" evidence="2">
    <location>
        <begin position="1311"/>
        <end position="1330"/>
    </location>
</feature>
<feature type="region of interest" description="Disordered" evidence="2">
    <location>
        <begin position="2906"/>
        <end position="2936"/>
    </location>
</feature>
<feature type="region of interest" description="Disordered" evidence="2">
    <location>
        <begin position="695"/>
        <end position="714"/>
    </location>
</feature>
<dbReference type="WBParaSite" id="ALUE_0000771801-mRNA-1">
    <property type="protein sequence ID" value="ALUE_0000771801-mRNA-1"/>
    <property type="gene ID" value="ALUE_0000771801"/>
</dbReference>
<feature type="region of interest" description="Disordered" evidence="2">
    <location>
        <begin position="3516"/>
        <end position="3558"/>
    </location>
</feature>
<evidence type="ECO:0000313" key="4">
    <source>
        <dbReference type="WBParaSite" id="ALUE_0000771801-mRNA-1"/>
    </source>
</evidence>
<feature type="region of interest" description="Disordered" evidence="2">
    <location>
        <begin position="641"/>
        <end position="688"/>
    </location>
</feature>
<sequence>MRDAGLQNQADAKTVPNSALMLISNTMGDGSKSRHGIALSTNTGTTRREEQNLGKRRTVITAFRSNETAQSSSQSSLEVQQHMNIKTESRLINKQNTAEDYTTKDGQDVESDVAYIDIDQQMEQENGAVLVGRAKQGDEHIDNDEFLRSSVKNEAAIAAVKTRMHDVKDSLIRIEEEASKRIFDGKSGSDENEDNSNRSSIMVRRKYARRAKQISDGNSEGIPANNNANISVNGDQMKAGIVDPNWEMDRKTRGSNIEDHLEERMQRAKRDVEKNILGTAEQHDGMVRTVNDRKYILHQPQLNTPFRLLIPHDAQSDVTAYVAAAIIDTDVSKMHFTETDKRNSKGATARTSEQVNGEAGGQSRSSYGGETLHKVSFMNENRGTENLSDDGATTIDGKWTKTRTAQRTIESNRTTALLRHQTLQDSISSAHHRDTSNHSEHQTESHTQSQKYREFNEASSGKNIISETMEWNYGTENDAPENQTDLNSRVLDTTITGNYDESMTTKNIMKEMNASTIHPTSTEANAKGDNNELSNIVKIEENKVTLEKNKSTLKQRQISESDGSTHEYTSRNDENVIGDTSSGRRSTENYFTDPIHLRRFTESPNDDISLRIDNAIEAANDASTKKMIEIEAVDNIETNRKVSENHSRNKDFQTTAAENWKTGTLASEKSEPAGEENKNSDEGSEETENVMTILVTKSDEQQGTAGKQRNEPSEITSYYAHSASERISEHLKTMELFGGVESHSNEDGTTQAQESSDAKDAEREFVRPTNEVIEDHKHHSTDKLSATEDEKYDNKTTSEAEVGISQRTRGTTEEKTTNAHTKGNVPSSSRSEEKITQIKKHGYTTQVGKDEYGISHETIEGLHDITGAIENDSESLVSVPKVLSPRSTKVLPTEKKQPFITNALSRPVEGSENAFSVMSIAGAETDERHDKVDHSTEISGKHGLFPTATTKKTMTFAQTTVESNDKNEARSTTDMIGQDRTVSPTAESKVTPNVDYLTHEKSDSEVISQHSETTKGTDRLNEGDSTIMVKGLTTAVTFPNTFNYSTENLTSIHAYDVRRSPLPSVIAGDEASNDYYSGKEHHRTSEQTKSAVSPYDRIAEQQNTMTKYDSMHNLETRQTQPRQTIEELGVGSHGETSVDHRSEPLNTTDVMHQSHDSFFDRKTTDKYKTTGNLKAHTMPSEQSFNSENPPTAEVKALSSKDAVENGIVPRSTFLTFDANGTDDKIQKHSTEAVGADSFRDKTEMGANQRDAFSMNSATHSYSASETHRLNDATVASNNGSIKNESNQENDPTMAQGNKTININEVSAISGAKPARTVKSHEDDSTMSNLIGTENGEKIPVFYDTFTSNAADSQHGSTLFPVAEIQDGSQSSPPTNENPPSDQEESQPADFSIFDETGDYKRTEVIAISPMEEARTERSQQNNSSMFDIIGNEDNSERYPWSNDITMSNKEGTQQGNFAAGGETGTDNRNEMQITSAAGIEQTERERTQQVEFIMLDATRTEDSGEKYLSSNDIWVSNQGHSFTTADLAEIEDKDEKHPSADDVATFNGKRTQPSNFTVVGETVMDDKKRTLTISGAGVEQIERTQQDDFAMLDATRTEDDGKRRLSSGNIWISNEESQQHSFTMAVVTETEDKDAKRPSADDVTTSNGEWAPPRNFTAVDEVGMESGNEVLLTLGAETVRTERSQESDFTMHDVTKTEDSGERYFSPNEIPASNGGEQLYRSTMADVKESENGSEKHLSADNAATSNGERTQPGNFTAVDEIARDDRKRTLTTSGGGMEQTGRTQQDEFTMLDAIRTEGSREKYPSSNDFWISKQGHSFTTADVTEIGDKNEKRSSADNVATSKGEWTGPPKFTAVDEVGMESGNEVLLTLDVEDARTERSQQSDFTMHDLTKAEESEGRYFSPNEIPASNRGEQVHNSTMADLKESENGSVKHLTAIGIATSNGERTQLSNTTLVDETVMDDKKRTLTISGAGVEQTERTQQDDFAMLDATRTKDDGKRHLSSGNIWISNEENQQHSFTVAVVTETEDKDAKRPSADDVATSNGEWAPPRNFTAVDEVGMESGNEVLLTLGVEDARTERSQESDFTMHDVTKTEDSGERYFSPNEIPASNGGEQVHSSTMADVKETENGSEKQPFATDNTATNKGNQQGNFSTVDETAIDNRSEILTTSGEDVLRSERSPRDDYTVLDLTRAEDNGKTYSPSHNIIISNGEGSPHNFTVVIVTESEDKFEKYHLTNEIAASEGGSQSHNLSVVAGSETDNTAEVLVTSGAEKVRTDRSQEFDFSMRDATGFGDDSKRTPSLNDILISRGKSTLHRFAAVTVTDDDKSKRQPPASDPATSNGNGTRNPSSDDKASSNGERSQPDNFIDETGNDIRTRQDSTAGHTAASSEGRAENTRNQPNVYFTDDLDYNNIKNEKYSTVGFMLSFNGDGSELDNFTTIGVDMAKESSGEHHAYENKMASSLKRTSTETIHSDNFIRIHTSAIDSDSEIHLETNDSASFSKEGTEGEEIGTDSFANDEENDRSHATDVTVNTNEERTEGEMKLSDNSLMSAITKASDKKDGFLTTRSLVDSSGGRIEIQGYYPKITTMASTASAGDKSEGHASVDLLVTWPEQRTSRLNFLPTNVVAGSNAENLVHSTVDASITANDQWSEDEMSENLGASSMLGIDDKNSVTVPTNKREDHTVTVERFSNGILQKISAGIEGDKPPMRPVTAQIYDSSDSTKEEKNNYGYSVQIGATDVPSGSDAVYGSSENAPSSVPWQGSELNDVVRTEFGESTVSKSLDRLISDSGPLSAQFTATKESTSIPARDKITKSGSQGSIERDTFGDINRSSYGKTSEKTAEISAVSAGGMEGRHTAIEVTTLLRFNDSDSGIIDQQSHHVTQVYKEVSTTPATTTQLTRISNVTSDSATHKEKTEVSTLSASDGTTLGQHTTSERIGDNKTDALQRTFSAKSGVTTTVGQITENNEHIETGELNTSNREYNTYTNDSRVMTDTSGGTTGVSSSKISDAGDDDDNSDQDLMITTLYGGYITKSDPDGATDSVFRRSLEVTQKTFSMRHEGSSFNETTRTTKNVKATQREQYSEEATQETAALKSDSSRVTLISIVSDKNENIFQINNSTNNYAQAGNTTMLDYQNGHTSLHSEALSDGNFPTNNEKQPLVPTKTINYSSRSSNGQPISHWYSDDSHHLQGTKVYANEYSPDNNAASYSNEAYDNVAAKATSFIPKKTMESKETMKQASNNTGVKGLPTASNLTLHSQLVTHTGQSTNSNHAFTTYAFGGITATFRQLSSTLPIATHSEIGTDRAFGDYNISKGGHSNPSVGQRTASKNTPTIASKQTTPGADNMKTTHQVHTATGSNHLTRNNQKDCGDGVQCSQEFNEQFSTSNERSNESDEYDPTKRCQLGGRCNTTNEPSSSSIHESGNIGNDRRSSPTVAATPHQKFSQSDEHSRQGRASYSSSVGIYSTPYHDEIKTSLQINECAHSSDHLTVEVGWPRSSLNGYEITEDDHASLRTSISSEPFNQSSHLSRSTTQYASKTEMSGKPPQHEGPEPDRTKLPPMHPMGYQSITVKPTEYEARYTHAIFDSSSLPYLLLSSAKNTKLERSTRTQVASSAFAKSEPHLTTTVDLISKHGIDTNISSTQSSGMLQTDPADIISATSGFLFAVVLCPPPLVNLSHTNLPSPEDGHLIGYQPIGTIVVHVCANNYIFSSSHQPVSVYVCLDNGQWTDNMRGESCQCR</sequence>
<feature type="region of interest" description="Disordered" evidence="2">
    <location>
        <begin position="338"/>
        <end position="369"/>
    </location>
</feature>
<proteinExistence type="predicted"/>
<feature type="compositionally biased region" description="Polar residues" evidence="2">
    <location>
        <begin position="3452"/>
        <end position="3461"/>
    </location>
</feature>
<feature type="compositionally biased region" description="Polar residues" evidence="2">
    <location>
        <begin position="2355"/>
        <end position="2364"/>
    </location>
</feature>
<feature type="compositionally biased region" description="Polar residues" evidence="2">
    <location>
        <begin position="2379"/>
        <end position="2388"/>
    </location>
</feature>
<feature type="region of interest" description="Disordered" evidence="2">
    <location>
        <begin position="1276"/>
        <end position="1295"/>
    </location>
</feature>
<feature type="compositionally biased region" description="Polar residues" evidence="2">
    <location>
        <begin position="2751"/>
        <end position="2762"/>
    </location>
</feature>
<keyword evidence="1" id="KW-1015">Disulfide bond</keyword>
<feature type="region of interest" description="Disordered" evidence="2">
    <location>
        <begin position="424"/>
        <end position="461"/>
    </location>
</feature>
<feature type="compositionally biased region" description="Polar residues" evidence="2">
    <location>
        <begin position="652"/>
        <end position="667"/>
    </location>
</feature>
<feature type="region of interest" description="Disordered" evidence="2">
    <location>
        <begin position="2800"/>
        <end position="2837"/>
    </location>
</feature>
<name>A0A0M3HWX5_ASCLU</name>
<feature type="compositionally biased region" description="Polar residues" evidence="2">
    <location>
        <begin position="3407"/>
        <end position="3424"/>
    </location>
</feature>
<feature type="compositionally biased region" description="Basic and acidic residues" evidence="2">
    <location>
        <begin position="1012"/>
        <end position="1022"/>
    </location>
</feature>
<feature type="region of interest" description="Disordered" evidence="2">
    <location>
        <begin position="3310"/>
        <end position="3346"/>
    </location>
</feature>
<feature type="region of interest" description="Disordered" evidence="2">
    <location>
        <begin position="2988"/>
        <end position="3016"/>
    </location>
</feature>
<feature type="region of interest" description="Disordered" evidence="2">
    <location>
        <begin position="3056"/>
        <end position="3088"/>
    </location>
</feature>
<feature type="region of interest" description="Disordered" evidence="2">
    <location>
        <begin position="1830"/>
        <end position="1851"/>
    </location>
</feature>
<reference evidence="4" key="1">
    <citation type="submission" date="2016-05" db="UniProtKB">
        <authorList>
            <consortium name="WormBaseParasite"/>
        </authorList>
    </citation>
    <scope>IDENTIFICATION</scope>
</reference>
<evidence type="ECO:0000313" key="3">
    <source>
        <dbReference type="Proteomes" id="UP000036681"/>
    </source>
</evidence>
<feature type="compositionally biased region" description="Polar residues" evidence="2">
    <location>
        <begin position="818"/>
        <end position="829"/>
    </location>
</feature>
<feature type="region of interest" description="Disordered" evidence="2">
    <location>
        <begin position="548"/>
        <end position="589"/>
    </location>
</feature>
<feature type="region of interest" description="Disordered" evidence="2">
    <location>
        <begin position="1364"/>
        <end position="1387"/>
    </location>
</feature>
<feature type="compositionally biased region" description="Basic and acidic residues" evidence="2">
    <location>
        <begin position="3388"/>
        <end position="3399"/>
    </location>
</feature>
<feature type="region of interest" description="Disordered" evidence="2">
    <location>
        <begin position="3381"/>
        <end position="3461"/>
    </location>
</feature>
<feature type="region of interest" description="Disordered" evidence="2">
    <location>
        <begin position="1630"/>
        <end position="1654"/>
    </location>
</feature>
<feature type="compositionally biased region" description="Basic and acidic residues" evidence="2">
    <location>
        <begin position="756"/>
        <end position="766"/>
    </location>
</feature>
<feature type="compositionally biased region" description="Polar residues" evidence="2">
    <location>
        <begin position="3062"/>
        <end position="3076"/>
    </location>
</feature>
<feature type="compositionally biased region" description="Polar residues" evidence="2">
    <location>
        <begin position="2918"/>
        <end position="2933"/>
    </location>
</feature>
<feature type="region of interest" description="Disordered" evidence="2">
    <location>
        <begin position="2027"/>
        <end position="2051"/>
    </location>
</feature>
<feature type="compositionally biased region" description="Basic and acidic residues" evidence="2">
    <location>
        <begin position="431"/>
        <end position="444"/>
    </location>
</feature>
<protein>
    <submittedName>
        <fullName evidence="4">4_1_CTD domain-containing protein</fullName>
    </submittedName>
</protein>
<feature type="region of interest" description="Disordered" evidence="2">
    <location>
        <begin position="2496"/>
        <end position="2542"/>
    </location>
</feature>
<feature type="region of interest" description="Disordered" evidence="2">
    <location>
        <begin position="183"/>
        <end position="231"/>
    </location>
</feature>
<feature type="compositionally biased region" description="Polar residues" evidence="2">
    <location>
        <begin position="799"/>
        <end position="809"/>
    </location>
</feature>
<feature type="region of interest" description="Disordered" evidence="2">
    <location>
        <begin position="1002"/>
        <end position="1022"/>
    </location>
</feature>
<feature type="region of interest" description="Disordered" evidence="2">
    <location>
        <begin position="2321"/>
        <end position="2405"/>
    </location>
</feature>
<feature type="region of interest" description="Disordered" evidence="2">
    <location>
        <begin position="1895"/>
        <end position="1915"/>
    </location>
</feature>
<feature type="region of interest" description="Disordered" evidence="2">
    <location>
        <begin position="740"/>
        <end position="835"/>
    </location>
</feature>
<evidence type="ECO:0000256" key="1">
    <source>
        <dbReference type="ARBA" id="ARBA00023157"/>
    </source>
</evidence>
<feature type="region of interest" description="Disordered" evidence="2">
    <location>
        <begin position="1695"/>
        <end position="1787"/>
    </location>
</feature>
<feature type="compositionally biased region" description="Polar residues" evidence="2">
    <location>
        <begin position="345"/>
        <end position="355"/>
    </location>
</feature>
<dbReference type="CDD" id="cd00033">
    <property type="entry name" value="CCP"/>
    <property type="match status" value="1"/>
</dbReference>
<accession>A0A0M3HWX5</accession>
<dbReference type="InterPro" id="IPR000436">
    <property type="entry name" value="Sushi_SCR_CCP_dom"/>
</dbReference>
<feature type="compositionally biased region" description="Polar residues" evidence="2">
    <location>
        <begin position="1742"/>
        <end position="1755"/>
    </location>
</feature>
<feature type="compositionally biased region" description="Low complexity" evidence="2">
    <location>
        <begin position="2993"/>
        <end position="3008"/>
    </location>
</feature>
<dbReference type="Proteomes" id="UP000036681">
    <property type="component" value="Unplaced"/>
</dbReference>
<feature type="compositionally biased region" description="Basic residues" evidence="2">
    <location>
        <begin position="203"/>
        <end position="212"/>
    </location>
</feature>
<feature type="compositionally biased region" description="Polar residues" evidence="2">
    <location>
        <begin position="578"/>
        <end position="589"/>
    </location>
</feature>
<feature type="compositionally biased region" description="Basic and acidic residues" evidence="2">
    <location>
        <begin position="557"/>
        <end position="574"/>
    </location>
</feature>
<evidence type="ECO:0000256" key="2">
    <source>
        <dbReference type="SAM" id="MobiDB-lite"/>
    </source>
</evidence>
<feature type="compositionally biased region" description="Acidic residues" evidence="2">
    <location>
        <begin position="2506"/>
        <end position="2521"/>
    </location>
</feature>
<feature type="compositionally biased region" description="Polar residues" evidence="2">
    <location>
        <begin position="3315"/>
        <end position="3346"/>
    </location>
</feature>
<feature type="compositionally biased region" description="Polar residues" evidence="2">
    <location>
        <begin position="2337"/>
        <end position="2348"/>
    </location>
</feature>
<feature type="compositionally biased region" description="Basic and acidic residues" evidence="2">
    <location>
        <begin position="668"/>
        <end position="681"/>
    </location>
</feature>
<keyword evidence="3" id="KW-1185">Reference proteome</keyword>
<feature type="compositionally biased region" description="Basic and acidic residues" evidence="2">
    <location>
        <begin position="641"/>
        <end position="651"/>
    </location>
</feature>
<feature type="compositionally biased region" description="Basic and acidic residues" evidence="2">
    <location>
        <begin position="773"/>
        <end position="798"/>
    </location>
</feature>
<feature type="compositionally biased region" description="Polar residues" evidence="2">
    <location>
        <begin position="3516"/>
        <end position="3538"/>
    </location>
</feature>
<feature type="compositionally biased region" description="Basic and acidic residues" evidence="2">
    <location>
        <begin position="3544"/>
        <end position="3555"/>
    </location>
</feature>
<organism evidence="3 4">
    <name type="scientific">Ascaris lumbricoides</name>
    <name type="common">Giant roundworm</name>
    <dbReference type="NCBI Taxonomy" id="6252"/>
    <lineage>
        <taxon>Eukaryota</taxon>
        <taxon>Metazoa</taxon>
        <taxon>Ecdysozoa</taxon>
        <taxon>Nematoda</taxon>
        <taxon>Chromadorea</taxon>
        <taxon>Rhabditida</taxon>
        <taxon>Spirurina</taxon>
        <taxon>Ascaridomorpha</taxon>
        <taxon>Ascaridoidea</taxon>
        <taxon>Ascarididae</taxon>
        <taxon>Ascaris</taxon>
    </lineage>
</organism>
<feature type="region of interest" description="Disordered" evidence="2">
    <location>
        <begin position="2128"/>
        <end position="2152"/>
    </location>
</feature>
<feature type="compositionally biased region" description="Polar residues" evidence="2">
    <location>
        <begin position="2137"/>
        <end position="2152"/>
    </location>
</feature>
<feature type="region of interest" description="Disordered" evidence="2">
    <location>
        <begin position="2743"/>
        <end position="2762"/>
    </location>
</feature>
<feature type="compositionally biased region" description="Polar residues" evidence="2">
    <location>
        <begin position="1366"/>
        <end position="1380"/>
    </location>
</feature>
<feature type="compositionally biased region" description="Basic and acidic residues" evidence="2">
    <location>
        <begin position="1726"/>
        <end position="1739"/>
    </location>
</feature>